<dbReference type="InterPro" id="IPR036291">
    <property type="entry name" value="NAD(P)-bd_dom_sf"/>
</dbReference>
<dbReference type="PRINTS" id="PR00081">
    <property type="entry name" value="GDHRDH"/>
</dbReference>
<keyword evidence="4" id="KW-1185">Reference proteome</keyword>
<keyword evidence="2" id="KW-0560">Oxidoreductase</keyword>
<comment type="similarity">
    <text evidence="1">Belongs to the short-chain dehydrogenases/reductases (SDR) family.</text>
</comment>
<evidence type="ECO:0000313" key="3">
    <source>
        <dbReference type="EMBL" id="SDF88757.1"/>
    </source>
</evidence>
<dbReference type="EMBL" id="FNAN01000013">
    <property type="protein sequence ID" value="SDF88757.1"/>
    <property type="molecule type" value="Genomic_DNA"/>
</dbReference>
<dbReference type="Pfam" id="PF13561">
    <property type="entry name" value="adh_short_C2"/>
    <property type="match status" value="1"/>
</dbReference>
<dbReference type="SUPFAM" id="SSF51735">
    <property type="entry name" value="NAD(P)-binding Rossmann-fold domains"/>
    <property type="match status" value="1"/>
</dbReference>
<dbReference type="RefSeq" id="WP_090154488.1">
    <property type="nucleotide sequence ID" value="NZ_FNAN01000013.1"/>
</dbReference>
<sequence>MNVKQLLSLKNKIILVTGGSGNYGKCIVEGLAEADATVITTSRELASAERTAAMFREQGLDVHAMEADQGVHESVVALKAGVLERFGRLDGFVNNAVSRPMKGYNAPLSQFEESMQVNATGMVDIMREMTDLIVQSGGGSVISIASMMGMFGPDLSNYEGTVGMGDLPPDYFFHNAGLINLTRYMTQMHATSNIRFNCISPGGLFNNQPEAFLNNYCKKVPLRRMANHDDIKGLVVLLASDAGAYINGENILMDGGLNA</sequence>
<dbReference type="InterPro" id="IPR002347">
    <property type="entry name" value="SDR_fam"/>
</dbReference>
<name>A0A1G7PR33_9BACT</name>
<evidence type="ECO:0000313" key="4">
    <source>
        <dbReference type="Proteomes" id="UP000198748"/>
    </source>
</evidence>
<dbReference type="GO" id="GO:0016616">
    <property type="term" value="F:oxidoreductase activity, acting on the CH-OH group of donors, NAD or NADP as acceptor"/>
    <property type="evidence" value="ECO:0007669"/>
    <property type="project" value="TreeGrafter"/>
</dbReference>
<protein>
    <submittedName>
        <fullName evidence="3">NAD(P)-dependent dehydrogenase, short-chain alcohol dehydrogenase family</fullName>
    </submittedName>
</protein>
<dbReference type="PANTHER" id="PTHR42760:SF133">
    <property type="entry name" value="3-OXOACYL-[ACYL-CARRIER-PROTEIN] REDUCTASE"/>
    <property type="match status" value="1"/>
</dbReference>
<reference evidence="4" key="1">
    <citation type="submission" date="2016-10" db="EMBL/GenBank/DDBJ databases">
        <authorList>
            <person name="Varghese N."/>
            <person name="Submissions S."/>
        </authorList>
    </citation>
    <scope>NUCLEOTIDE SEQUENCE [LARGE SCALE GENOMIC DNA]</scope>
    <source>
        <strain evidence="4">DSM 25329</strain>
    </source>
</reference>
<evidence type="ECO:0000256" key="1">
    <source>
        <dbReference type="ARBA" id="ARBA00006484"/>
    </source>
</evidence>
<dbReference type="Gene3D" id="3.40.50.720">
    <property type="entry name" value="NAD(P)-binding Rossmann-like Domain"/>
    <property type="match status" value="1"/>
</dbReference>
<dbReference type="OrthoDB" id="9788235at2"/>
<dbReference type="AlphaFoldDB" id="A0A1G7PR33"/>
<proteinExistence type="inferred from homology"/>
<organism evidence="3 4">
    <name type="scientific">Dyadobacter soli</name>
    <dbReference type="NCBI Taxonomy" id="659014"/>
    <lineage>
        <taxon>Bacteria</taxon>
        <taxon>Pseudomonadati</taxon>
        <taxon>Bacteroidota</taxon>
        <taxon>Cytophagia</taxon>
        <taxon>Cytophagales</taxon>
        <taxon>Spirosomataceae</taxon>
        <taxon>Dyadobacter</taxon>
    </lineage>
</organism>
<dbReference type="PANTHER" id="PTHR42760">
    <property type="entry name" value="SHORT-CHAIN DEHYDROGENASES/REDUCTASES FAMILY MEMBER"/>
    <property type="match status" value="1"/>
</dbReference>
<evidence type="ECO:0000256" key="2">
    <source>
        <dbReference type="ARBA" id="ARBA00023002"/>
    </source>
</evidence>
<accession>A0A1G7PR33</accession>
<dbReference type="Proteomes" id="UP000198748">
    <property type="component" value="Unassembled WGS sequence"/>
</dbReference>
<gene>
    <name evidence="3" type="ORF">SAMN04487996_113100</name>
</gene>
<dbReference type="STRING" id="659014.SAMN04487996_113100"/>